<reference evidence="1 2" key="1">
    <citation type="submission" date="2016-01" db="EMBL/GenBank/DDBJ databases">
        <authorList>
            <person name="Oliw E.H."/>
        </authorList>
    </citation>
    <scope>NUCLEOTIDE SEQUENCE [LARGE SCALE GENOMIC DNA]</scope>
    <source>
        <strain evidence="1 2">Zutra 3-1</strain>
    </source>
</reference>
<dbReference type="Proteomes" id="UP000191987">
    <property type="component" value="Unassembled WGS sequence"/>
</dbReference>
<organism evidence="1 2">
    <name type="scientific">Agrobacterium deltaense Zutra 3/1</name>
    <dbReference type="NCBI Taxonomy" id="1183427"/>
    <lineage>
        <taxon>Bacteria</taxon>
        <taxon>Pseudomonadati</taxon>
        <taxon>Pseudomonadota</taxon>
        <taxon>Alphaproteobacteria</taxon>
        <taxon>Hyphomicrobiales</taxon>
        <taxon>Rhizobiaceae</taxon>
        <taxon>Rhizobium/Agrobacterium group</taxon>
        <taxon>Agrobacterium</taxon>
    </lineage>
</organism>
<accession>A0A1S7S287</accession>
<dbReference type="AlphaFoldDB" id="A0A1S7S287"/>
<gene>
    <name evidence="1" type="ORF">AGR7C_pAt0056</name>
</gene>
<proteinExistence type="predicted"/>
<evidence type="ECO:0000313" key="1">
    <source>
        <dbReference type="EMBL" id="CUX61412.1"/>
    </source>
</evidence>
<dbReference type="EMBL" id="FBWG01000049">
    <property type="protein sequence ID" value="CUX61412.1"/>
    <property type="molecule type" value="Genomic_DNA"/>
</dbReference>
<name>A0A1S7S287_9HYPH</name>
<protein>
    <submittedName>
        <fullName evidence="1">Uncharacterized protein</fullName>
    </submittedName>
</protein>
<sequence>MVRRIRSSLASAARIRARRDRRGRVAAGPAVAGILLSGRLSVASAKPSSDVLERCLKCGLLDLDFAETGLERDPADSLGLARLGLSELVLEPGDFFPDLRRRLLHSGGTPWLSWRCMRNAKTPPDALGRKCADLHVGKADTLEDDPGRSEGAVPRAQLYVADATPCVGP</sequence>
<evidence type="ECO:0000313" key="2">
    <source>
        <dbReference type="Proteomes" id="UP000191987"/>
    </source>
</evidence>